<dbReference type="Proteomes" id="UP000345637">
    <property type="component" value="Unassembled WGS sequence"/>
</dbReference>
<dbReference type="AlphaFoldDB" id="A0A485AJX3"/>
<dbReference type="EMBL" id="CAADJE010000017">
    <property type="protein sequence ID" value="VFS60751.1"/>
    <property type="molecule type" value="Genomic_DNA"/>
</dbReference>
<gene>
    <name evidence="1" type="ORF">NCTC12998_01385</name>
</gene>
<evidence type="ECO:0000313" key="1">
    <source>
        <dbReference type="EMBL" id="VFS60751.1"/>
    </source>
</evidence>
<accession>A0A485AJX3</accession>
<sequence length="58" mass="6720">MAQTATVAIKEWRKNNKLICQIKLKYKKGLTKMAEKYLSQGESIRNIKSFVINMFAPD</sequence>
<reference evidence="1 2" key="1">
    <citation type="submission" date="2019-03" db="EMBL/GenBank/DDBJ databases">
        <authorList>
            <consortium name="Pathogen Informatics"/>
        </authorList>
    </citation>
    <scope>NUCLEOTIDE SEQUENCE [LARGE SCALE GENOMIC DNA]</scope>
    <source>
        <strain evidence="1 2">NCTC12998</strain>
    </source>
</reference>
<name>A0A485AJX3_RAOPL</name>
<evidence type="ECO:0000313" key="2">
    <source>
        <dbReference type="Proteomes" id="UP000345637"/>
    </source>
</evidence>
<protein>
    <submittedName>
        <fullName evidence="1">Uncharacterized protein</fullName>
    </submittedName>
</protein>
<proteinExistence type="predicted"/>
<organism evidence="1 2">
    <name type="scientific">Raoultella planticola</name>
    <name type="common">Klebsiella planticola</name>
    <dbReference type="NCBI Taxonomy" id="575"/>
    <lineage>
        <taxon>Bacteria</taxon>
        <taxon>Pseudomonadati</taxon>
        <taxon>Pseudomonadota</taxon>
        <taxon>Gammaproteobacteria</taxon>
        <taxon>Enterobacterales</taxon>
        <taxon>Enterobacteriaceae</taxon>
        <taxon>Klebsiella/Raoultella group</taxon>
        <taxon>Raoultella</taxon>
    </lineage>
</organism>